<dbReference type="Proteomes" id="UP000242763">
    <property type="component" value="Unassembled WGS sequence"/>
</dbReference>
<dbReference type="Pfam" id="PF07372">
    <property type="entry name" value="DUF1491"/>
    <property type="match status" value="1"/>
</dbReference>
<gene>
    <name evidence="1" type="ORF">SAMN03080618_00883</name>
</gene>
<proteinExistence type="predicted"/>
<dbReference type="OrthoDB" id="9809136at2"/>
<dbReference type="EMBL" id="FORF01000004">
    <property type="protein sequence ID" value="SFI60476.1"/>
    <property type="molecule type" value="Genomic_DNA"/>
</dbReference>
<accession>A0A1I3JJZ7</accession>
<evidence type="ECO:0008006" key="3">
    <source>
        <dbReference type="Google" id="ProtNLM"/>
    </source>
</evidence>
<protein>
    <recommendedName>
        <fullName evidence="3">DUF1491 family protein</fullName>
    </recommendedName>
</protein>
<organism evidence="1 2">
    <name type="scientific">Aquamicrobium aerolatum DSM 21857</name>
    <dbReference type="NCBI Taxonomy" id="1121003"/>
    <lineage>
        <taxon>Bacteria</taxon>
        <taxon>Pseudomonadati</taxon>
        <taxon>Pseudomonadota</taxon>
        <taxon>Alphaproteobacteria</taxon>
        <taxon>Hyphomicrobiales</taxon>
        <taxon>Phyllobacteriaceae</taxon>
        <taxon>Aerobium</taxon>
    </lineage>
</organism>
<reference evidence="2" key="1">
    <citation type="submission" date="2016-10" db="EMBL/GenBank/DDBJ databases">
        <authorList>
            <person name="Varghese N."/>
            <person name="Submissions S."/>
        </authorList>
    </citation>
    <scope>NUCLEOTIDE SEQUENCE [LARGE SCALE GENOMIC DNA]</scope>
    <source>
        <strain evidence="2">DSM 21857</strain>
    </source>
</reference>
<dbReference type="Gene3D" id="3.40.1530.20">
    <property type="entry name" value="Protein of unknown function (DUF1491)"/>
    <property type="match status" value="1"/>
</dbReference>
<dbReference type="RefSeq" id="WP_091519106.1">
    <property type="nucleotide sequence ID" value="NZ_FORF01000004.1"/>
</dbReference>
<evidence type="ECO:0000313" key="1">
    <source>
        <dbReference type="EMBL" id="SFI60476.1"/>
    </source>
</evidence>
<dbReference type="STRING" id="1121003.SAMN03080618_00883"/>
<dbReference type="AlphaFoldDB" id="A0A1I3JJZ7"/>
<keyword evidence="2" id="KW-1185">Reference proteome</keyword>
<name>A0A1I3JJZ7_9HYPH</name>
<evidence type="ECO:0000313" key="2">
    <source>
        <dbReference type="Proteomes" id="UP000242763"/>
    </source>
</evidence>
<dbReference type="InterPro" id="IPR009964">
    <property type="entry name" value="DUF1491"/>
</dbReference>
<sequence>MRVTTDFWVSALVRRVFAANGFAAVSRKGAAEAGTVLLVRRDRFGDAWLYVPAAQADYDEDRPTERLFAQVLQTQDEDEIQARIARELRFDSDLWIVELELDEAQLRELVSLTTP</sequence>